<dbReference type="InterPro" id="IPR029068">
    <property type="entry name" value="Glyas_Bleomycin-R_OHBP_Dase"/>
</dbReference>
<dbReference type="Proteomes" id="UP001397290">
    <property type="component" value="Unassembled WGS sequence"/>
</dbReference>
<dbReference type="AlphaFoldDB" id="A0AAW0RVE8"/>
<sequence>MEGSIIKVNDYTKTYTNGSEVRSSGIVPYFLVESLDEAQQQVTALGGSVVLEKQDGRGDGWYGKYLDPDGNVFCLWEVRVKE</sequence>
<comment type="caution">
    <text evidence="2">The sequence shown here is derived from an EMBL/GenBank/DDBJ whole genome shotgun (WGS) entry which is preliminary data.</text>
</comment>
<evidence type="ECO:0000313" key="3">
    <source>
        <dbReference type="Proteomes" id="UP001397290"/>
    </source>
</evidence>
<keyword evidence="3" id="KW-1185">Reference proteome</keyword>
<evidence type="ECO:0000313" key="2">
    <source>
        <dbReference type="EMBL" id="KAK8145998.1"/>
    </source>
</evidence>
<protein>
    <recommendedName>
        <fullName evidence="1">Glyoxalase-like domain-containing protein</fullName>
    </recommendedName>
</protein>
<gene>
    <name evidence="2" type="ORF">G3M48_003728</name>
</gene>
<organism evidence="2 3">
    <name type="scientific">Beauveria asiatica</name>
    <dbReference type="NCBI Taxonomy" id="1069075"/>
    <lineage>
        <taxon>Eukaryota</taxon>
        <taxon>Fungi</taxon>
        <taxon>Dikarya</taxon>
        <taxon>Ascomycota</taxon>
        <taxon>Pezizomycotina</taxon>
        <taxon>Sordariomycetes</taxon>
        <taxon>Hypocreomycetidae</taxon>
        <taxon>Hypocreales</taxon>
        <taxon>Cordycipitaceae</taxon>
        <taxon>Beauveria</taxon>
    </lineage>
</organism>
<dbReference type="InterPro" id="IPR041581">
    <property type="entry name" value="Glyoxalase_6"/>
</dbReference>
<accession>A0AAW0RVE8</accession>
<evidence type="ECO:0000259" key="1">
    <source>
        <dbReference type="Pfam" id="PF18029"/>
    </source>
</evidence>
<dbReference type="SUPFAM" id="SSF54593">
    <property type="entry name" value="Glyoxalase/Bleomycin resistance protein/Dihydroxybiphenyl dioxygenase"/>
    <property type="match status" value="1"/>
</dbReference>
<dbReference type="EMBL" id="JAAHCF010000241">
    <property type="protein sequence ID" value="KAK8145998.1"/>
    <property type="molecule type" value="Genomic_DNA"/>
</dbReference>
<dbReference type="Gene3D" id="3.10.180.10">
    <property type="entry name" value="2,3-Dihydroxybiphenyl 1,2-Dioxygenase, domain 1"/>
    <property type="match status" value="1"/>
</dbReference>
<proteinExistence type="predicted"/>
<dbReference type="Pfam" id="PF18029">
    <property type="entry name" value="Glyoxalase_6"/>
    <property type="match status" value="1"/>
</dbReference>
<feature type="domain" description="Glyoxalase-like" evidence="1">
    <location>
        <begin position="31"/>
        <end position="75"/>
    </location>
</feature>
<name>A0AAW0RVE8_9HYPO</name>
<reference evidence="2 3" key="1">
    <citation type="submission" date="2020-02" db="EMBL/GenBank/DDBJ databases">
        <title>Comparative genomics of the hypocrealean fungal genus Beauvera.</title>
        <authorList>
            <person name="Showalter D.N."/>
            <person name="Bushley K.E."/>
            <person name="Rehner S.A."/>
        </authorList>
    </citation>
    <scope>NUCLEOTIDE SEQUENCE [LARGE SCALE GENOMIC DNA]</scope>
    <source>
        <strain evidence="2 3">ARSEF4384</strain>
    </source>
</reference>